<feature type="transmembrane region" description="Helical" evidence="1">
    <location>
        <begin position="142"/>
        <end position="163"/>
    </location>
</feature>
<dbReference type="Proteomes" id="UP000540506">
    <property type="component" value="Unassembled WGS sequence"/>
</dbReference>
<feature type="transmembrane region" description="Helical" evidence="1">
    <location>
        <begin position="321"/>
        <end position="339"/>
    </location>
</feature>
<feature type="transmembrane region" description="Helical" evidence="1">
    <location>
        <begin position="224"/>
        <end position="244"/>
    </location>
</feature>
<evidence type="ECO:0000313" key="2">
    <source>
        <dbReference type="EMBL" id="MBB4923052.1"/>
    </source>
</evidence>
<dbReference type="AlphaFoldDB" id="A0A7W7VU88"/>
<reference evidence="2 3" key="1">
    <citation type="submission" date="2020-08" db="EMBL/GenBank/DDBJ databases">
        <title>Sequencing the genomes of 1000 actinobacteria strains.</title>
        <authorList>
            <person name="Klenk H.-P."/>
        </authorList>
    </citation>
    <scope>NUCLEOTIDE SEQUENCE [LARGE SCALE GENOMIC DNA]</scope>
    <source>
        <strain evidence="2 3">DSM 41654</strain>
    </source>
</reference>
<organism evidence="2 3">
    <name type="scientific">Kitasatospora kifunensis</name>
    <name type="common">Streptomyces kifunensis</name>
    <dbReference type="NCBI Taxonomy" id="58351"/>
    <lineage>
        <taxon>Bacteria</taxon>
        <taxon>Bacillati</taxon>
        <taxon>Actinomycetota</taxon>
        <taxon>Actinomycetes</taxon>
        <taxon>Kitasatosporales</taxon>
        <taxon>Streptomycetaceae</taxon>
        <taxon>Kitasatospora</taxon>
    </lineage>
</organism>
<dbReference type="RefSeq" id="WP_184935123.1">
    <property type="nucleotide sequence ID" value="NZ_JACHJV010000001.1"/>
</dbReference>
<keyword evidence="1" id="KW-1133">Transmembrane helix</keyword>
<accession>A0A7W7VU88</accession>
<sequence>MTGHVVEQQIVEPIPATRAVPPQASSPDRVGPRWLPYGLASLFFVIYAIVSIRRHQRVMSGGYDLGIFEQAVRSYAHFHAPVAALKGPTYSVLGDHFSPIIAVIAPFYRLFPTPITLLVAQALLLALAVVPITRWAQQTRGLWVGLAAGLGMGCAWGIARVVAFDFHEICFGVPLVAFAMEAAGRGRWRQAALWSLPLLLVKEDLGLTVAMFGCYIAWRGPRKLGITLAVVGVVATAVEMFVLIPMASPIGVNDYLQQLEPSAAPHIPGSHVWPPTRLDTVLMLLAPTAFLALRSPLAAIALPTLGWRFVSHNPAYWGMSFHYNGILVPIAFGAMIDVLARRPAHYSGLRLRLLLAAGLAVTVATIPAFPLSEVVRPDTWRTTPHERAALRLVAEVPDGATVAATNQLAAQLTSRTTVSMACPYHKPLQPVQWLVVDPQDPTADTSNCPAGWKRVVSDAEQAGYAVADAQDGITLLKRSAG</sequence>
<protein>
    <submittedName>
        <fullName evidence="2">Putative membrane protein</fullName>
    </submittedName>
</protein>
<proteinExistence type="predicted"/>
<evidence type="ECO:0000313" key="3">
    <source>
        <dbReference type="Proteomes" id="UP000540506"/>
    </source>
</evidence>
<keyword evidence="1" id="KW-0812">Transmembrane</keyword>
<evidence type="ECO:0000256" key="1">
    <source>
        <dbReference type="SAM" id="Phobius"/>
    </source>
</evidence>
<gene>
    <name evidence="2" type="ORF">FHR34_002045</name>
</gene>
<dbReference type="EMBL" id="JACHJV010000001">
    <property type="protein sequence ID" value="MBB4923052.1"/>
    <property type="molecule type" value="Genomic_DNA"/>
</dbReference>
<keyword evidence="3" id="KW-1185">Reference proteome</keyword>
<feature type="transmembrane region" description="Helical" evidence="1">
    <location>
        <begin position="351"/>
        <end position="369"/>
    </location>
</feature>
<dbReference type="InterPro" id="IPR018650">
    <property type="entry name" value="STSV1_Orf64"/>
</dbReference>
<feature type="transmembrane region" description="Helical" evidence="1">
    <location>
        <begin position="34"/>
        <end position="52"/>
    </location>
</feature>
<keyword evidence="1" id="KW-0472">Membrane</keyword>
<feature type="transmembrane region" description="Helical" evidence="1">
    <location>
        <begin position="281"/>
        <end position="301"/>
    </location>
</feature>
<dbReference type="Pfam" id="PF09852">
    <property type="entry name" value="DUF2079"/>
    <property type="match status" value="1"/>
</dbReference>
<name>A0A7W7VU88_KITKI</name>
<feature type="transmembrane region" description="Helical" evidence="1">
    <location>
        <begin position="115"/>
        <end position="136"/>
    </location>
</feature>
<comment type="caution">
    <text evidence="2">The sequence shown here is derived from an EMBL/GenBank/DDBJ whole genome shotgun (WGS) entry which is preliminary data.</text>
</comment>